<proteinExistence type="predicted"/>
<accession>A0AC34RJ53</accession>
<name>A0AC34RJ53_9BILA</name>
<dbReference type="Proteomes" id="UP000887576">
    <property type="component" value="Unplaced"/>
</dbReference>
<organism evidence="1 2">
    <name type="scientific">Panagrolaimus sp. JU765</name>
    <dbReference type="NCBI Taxonomy" id="591449"/>
    <lineage>
        <taxon>Eukaryota</taxon>
        <taxon>Metazoa</taxon>
        <taxon>Ecdysozoa</taxon>
        <taxon>Nematoda</taxon>
        <taxon>Chromadorea</taxon>
        <taxon>Rhabditida</taxon>
        <taxon>Tylenchina</taxon>
        <taxon>Panagrolaimomorpha</taxon>
        <taxon>Panagrolaimoidea</taxon>
        <taxon>Panagrolaimidae</taxon>
        <taxon>Panagrolaimus</taxon>
    </lineage>
</organism>
<protein>
    <submittedName>
        <fullName evidence="2">Uncharacterized protein</fullName>
    </submittedName>
</protein>
<sequence length="391" mass="45073">MIEKTDNEKQQERSQSPKSAITSSSSSNDLGFGDEVSDGFESIDYLQSLKSALQQNFSFIENINMGNSLCGRRISESSESSIDQLPPPLSPAKLIFPKTKIPELKFMSKSFCNSHLMTLDEDYESSFQLLSRSVNDGSFSAMAIGSHYGCAHGSREQLAERELDLKEDSRQLLQKCRQRKKMSENYRFYPQRAITRPLRSYDSIGEIKRILTPEHEIDAVLRPRETFSTIQDYIDEITNFGEELKKLDEQLLSPTRKPCQTKKERKSFANLERNPDLDRYMNACGGKITPVEQRLALYRNPKTKCTCCRWISLLHRIHQKSCPLKRKSKARIWKNNVVRRDRCVCESCKNSKEMVIKTKTVCFLDRSPFCFMVYFGILAIFVQIIQLLSCN</sequence>
<dbReference type="WBParaSite" id="JU765_v2.g7308.t1">
    <property type="protein sequence ID" value="JU765_v2.g7308.t1"/>
    <property type="gene ID" value="JU765_v2.g7308"/>
</dbReference>
<reference evidence="2" key="1">
    <citation type="submission" date="2022-11" db="UniProtKB">
        <authorList>
            <consortium name="WormBaseParasite"/>
        </authorList>
    </citation>
    <scope>IDENTIFICATION</scope>
</reference>
<evidence type="ECO:0000313" key="1">
    <source>
        <dbReference type="Proteomes" id="UP000887576"/>
    </source>
</evidence>
<evidence type="ECO:0000313" key="2">
    <source>
        <dbReference type="WBParaSite" id="JU765_v2.g7308.t1"/>
    </source>
</evidence>